<dbReference type="GeneID" id="93023768"/>
<dbReference type="OrthoDB" id="5868871at2"/>
<gene>
    <name evidence="1" type="ORF">NCTC11432_04330</name>
</gene>
<name>A0A448B854_CHRGE</name>
<dbReference type="KEGG" id="cgle:NCTC11432_04330"/>
<evidence type="ECO:0008006" key="3">
    <source>
        <dbReference type="Google" id="ProtNLM"/>
    </source>
</evidence>
<accession>A0A448B854</accession>
<evidence type="ECO:0000313" key="1">
    <source>
        <dbReference type="EMBL" id="VEE10706.1"/>
    </source>
</evidence>
<organism evidence="1 2">
    <name type="scientific">Chryseobacterium gleum</name>
    <name type="common">Flavobacterium gleum</name>
    <dbReference type="NCBI Taxonomy" id="250"/>
    <lineage>
        <taxon>Bacteria</taxon>
        <taxon>Pseudomonadati</taxon>
        <taxon>Bacteroidota</taxon>
        <taxon>Flavobacteriia</taxon>
        <taxon>Flavobacteriales</taxon>
        <taxon>Weeksellaceae</taxon>
        <taxon>Chryseobacterium group</taxon>
        <taxon>Chryseobacterium</taxon>
    </lineage>
</organism>
<sequence length="153" mass="17713">MAGAPTKYDEVFNEQVYKLCLLGAIDKEIAEFFNVCEATINNWKIEYPEFLESIKKGKQIADANVADRLYQRALGFEHDSEEIKVIEGDIERVPVRKVYPPDPTSAIFWLKNRQPAKWRDKQELEVEQKNKIDYSKISDEALQEFIQAGLNAE</sequence>
<dbReference type="STRING" id="525257.HMPREF0204_11376"/>
<dbReference type="RefSeq" id="WP_002984554.1">
    <property type="nucleotide sequence ID" value="NZ_CP068486.1"/>
</dbReference>
<protein>
    <recommendedName>
        <fullName evidence="3">Terminase</fullName>
    </recommendedName>
</protein>
<reference evidence="1 2" key="1">
    <citation type="submission" date="2018-12" db="EMBL/GenBank/DDBJ databases">
        <authorList>
            <consortium name="Pathogen Informatics"/>
        </authorList>
    </citation>
    <scope>NUCLEOTIDE SEQUENCE [LARGE SCALE GENOMIC DNA]</scope>
    <source>
        <strain evidence="1 2">NCTC11432</strain>
    </source>
</reference>
<dbReference type="EMBL" id="LR134289">
    <property type="protein sequence ID" value="VEE10706.1"/>
    <property type="molecule type" value="Genomic_DNA"/>
</dbReference>
<dbReference type="AlphaFoldDB" id="A0A448B854"/>
<proteinExistence type="predicted"/>
<evidence type="ECO:0000313" key="2">
    <source>
        <dbReference type="Proteomes" id="UP000279227"/>
    </source>
</evidence>
<dbReference type="Proteomes" id="UP000279227">
    <property type="component" value="Chromosome"/>
</dbReference>